<sequence>MTTTDATATTEPDTTDPAITDPDTTDPDTTTEPATADTVLRHDDAPHPHGFTRAEVGWTPHVPPLAEDELTERHYDGLVDAARAKNDYFRLLARDPEVLRARTLVDKDIFYNVADGLPRADRELAATAASRRNGCVFCASVHSRFAAHHSKRPDDVDRLLDEGVSAHLGERWNAIVAASVALTETPSAFGADHIALLRSAGLDDGEIADVVHGAAFFNWANRLMLSLGRPVAPA</sequence>
<dbReference type="PANTHER" id="PTHR35446">
    <property type="entry name" value="SI:CH211-175M2.5"/>
    <property type="match status" value="1"/>
</dbReference>
<reference evidence="3 4" key="1">
    <citation type="submission" date="2021-06" db="EMBL/GenBank/DDBJ databases">
        <title>Genome-based taxonomic framework of Microbacterium strains isolated from marine environment, the description of four new species and reclassification of four preexisting species.</title>
        <authorList>
            <person name="Lee S.D."/>
            <person name="Kim S.-M."/>
            <person name="Byeon Y.-S."/>
            <person name="Yang H.L."/>
            <person name="Kim I.S."/>
        </authorList>
    </citation>
    <scope>NUCLEOTIDE SEQUENCE [LARGE SCALE GENOMIC DNA]</scope>
    <source>
        <strain evidence="3 4">SSW1-51</strain>
    </source>
</reference>
<organism evidence="3 4">
    <name type="scientific">Microbacterium sufflavum</name>
    <dbReference type="NCBI Taxonomy" id="2851649"/>
    <lineage>
        <taxon>Bacteria</taxon>
        <taxon>Bacillati</taxon>
        <taxon>Actinomycetota</taxon>
        <taxon>Actinomycetes</taxon>
        <taxon>Micrococcales</taxon>
        <taxon>Microbacteriaceae</taxon>
        <taxon>Microbacterium</taxon>
    </lineage>
</organism>
<feature type="compositionally biased region" description="Low complexity" evidence="1">
    <location>
        <begin position="1"/>
        <end position="38"/>
    </location>
</feature>
<feature type="region of interest" description="Disordered" evidence="1">
    <location>
        <begin position="1"/>
        <end position="62"/>
    </location>
</feature>
<dbReference type="Gene3D" id="1.20.1290.10">
    <property type="entry name" value="AhpD-like"/>
    <property type="match status" value="1"/>
</dbReference>
<dbReference type="NCBIfam" id="TIGR00778">
    <property type="entry name" value="ahpD_dom"/>
    <property type="match status" value="1"/>
</dbReference>
<keyword evidence="4" id="KW-1185">Reference proteome</keyword>
<dbReference type="EMBL" id="CP078076">
    <property type="protein sequence ID" value="UPL12701.1"/>
    <property type="molecule type" value="Genomic_DNA"/>
</dbReference>
<name>A0ABY4ILH6_9MICO</name>
<dbReference type="Proteomes" id="UP000831467">
    <property type="component" value="Chromosome"/>
</dbReference>
<dbReference type="InterPro" id="IPR010195">
    <property type="entry name" value="Uncharacterised_peroxidase-rel"/>
</dbReference>
<proteinExistence type="predicted"/>
<dbReference type="Pfam" id="PF02627">
    <property type="entry name" value="CMD"/>
    <property type="match status" value="1"/>
</dbReference>
<dbReference type="RefSeq" id="WP_247981977.1">
    <property type="nucleotide sequence ID" value="NZ_CP078076.1"/>
</dbReference>
<dbReference type="SUPFAM" id="SSF69118">
    <property type="entry name" value="AhpD-like"/>
    <property type="match status" value="1"/>
</dbReference>
<evidence type="ECO:0000313" key="4">
    <source>
        <dbReference type="Proteomes" id="UP000831467"/>
    </source>
</evidence>
<dbReference type="InterPro" id="IPR004675">
    <property type="entry name" value="AhpD_core"/>
</dbReference>
<evidence type="ECO:0000313" key="3">
    <source>
        <dbReference type="EMBL" id="UPL12701.1"/>
    </source>
</evidence>
<gene>
    <name evidence="3" type="ORF">KV394_17040</name>
</gene>
<protein>
    <submittedName>
        <fullName evidence="3">Alkylhydroperoxidase domain protein</fullName>
    </submittedName>
</protein>
<dbReference type="PANTHER" id="PTHR35446:SF2">
    <property type="entry name" value="CARBOXYMUCONOLACTONE DECARBOXYLASE-LIKE DOMAIN-CONTAINING PROTEIN"/>
    <property type="match status" value="1"/>
</dbReference>
<dbReference type="InterPro" id="IPR003779">
    <property type="entry name" value="CMD-like"/>
</dbReference>
<evidence type="ECO:0000256" key="1">
    <source>
        <dbReference type="SAM" id="MobiDB-lite"/>
    </source>
</evidence>
<feature type="domain" description="Carboxymuconolactone decarboxylase-like" evidence="2">
    <location>
        <begin position="96"/>
        <end position="178"/>
    </location>
</feature>
<dbReference type="NCBIfam" id="TIGR01926">
    <property type="entry name" value="peroxid_rel"/>
    <property type="match status" value="1"/>
</dbReference>
<evidence type="ECO:0000259" key="2">
    <source>
        <dbReference type="Pfam" id="PF02627"/>
    </source>
</evidence>
<dbReference type="InterPro" id="IPR023923">
    <property type="entry name" value="AhpD_Avi7169"/>
</dbReference>
<dbReference type="NCBIfam" id="TIGR04030">
    <property type="entry name" value="perox_Avi_7169"/>
    <property type="match status" value="1"/>
</dbReference>
<dbReference type="InterPro" id="IPR029032">
    <property type="entry name" value="AhpD-like"/>
</dbReference>
<accession>A0ABY4ILH6</accession>